<protein>
    <submittedName>
        <fullName evidence="4">TIGR03943 family protein</fullName>
    </submittedName>
</protein>
<keyword evidence="2" id="KW-0472">Membrane</keyword>
<feature type="domain" description="DUF1980" evidence="3">
    <location>
        <begin position="216"/>
        <end position="308"/>
    </location>
</feature>
<gene>
    <name evidence="4" type="ORF">ABXS69_08830</name>
</gene>
<keyword evidence="2" id="KW-1133">Transmembrane helix</keyword>
<dbReference type="Pfam" id="PF21537">
    <property type="entry name" value="DUF1980_C"/>
    <property type="match status" value="1"/>
</dbReference>
<feature type="region of interest" description="Disordered" evidence="1">
    <location>
        <begin position="1"/>
        <end position="48"/>
    </location>
</feature>
<feature type="compositionally biased region" description="Gly residues" evidence="1">
    <location>
        <begin position="32"/>
        <end position="46"/>
    </location>
</feature>
<dbReference type="InterPro" id="IPR048447">
    <property type="entry name" value="DUF1980_C"/>
</dbReference>
<evidence type="ECO:0000313" key="4">
    <source>
        <dbReference type="EMBL" id="XCP82058.1"/>
    </source>
</evidence>
<evidence type="ECO:0000256" key="2">
    <source>
        <dbReference type="SAM" id="Phobius"/>
    </source>
</evidence>
<reference evidence="4" key="1">
    <citation type="submission" date="2024-05" db="EMBL/GenBank/DDBJ databases">
        <title>Draft genome assemblies of 36 bacteria isolated from hibernating arctic ground squirrels.</title>
        <authorList>
            <person name="McKee H."/>
            <person name="Mullen L."/>
            <person name="Drown D.M."/>
            <person name="Duddleston K.N."/>
        </authorList>
    </citation>
    <scope>NUCLEOTIDE SEQUENCE</scope>
    <source>
        <strain evidence="4">AR004</strain>
    </source>
</reference>
<feature type="transmembrane region" description="Helical" evidence="2">
    <location>
        <begin position="124"/>
        <end position="145"/>
    </location>
</feature>
<keyword evidence="2" id="KW-0812">Transmembrane</keyword>
<accession>A0AAU8N4Z4</accession>
<feature type="transmembrane region" description="Helical" evidence="2">
    <location>
        <begin position="84"/>
        <end position="104"/>
    </location>
</feature>
<dbReference type="EMBL" id="CP159989">
    <property type="protein sequence ID" value="XCP82058.1"/>
    <property type="molecule type" value="Genomic_DNA"/>
</dbReference>
<organism evidence="4">
    <name type="scientific">Actinomyces timonensis</name>
    <dbReference type="NCBI Taxonomy" id="1288391"/>
    <lineage>
        <taxon>Bacteria</taxon>
        <taxon>Bacillati</taxon>
        <taxon>Actinomycetota</taxon>
        <taxon>Actinomycetes</taxon>
        <taxon>Actinomycetales</taxon>
        <taxon>Actinomycetaceae</taxon>
        <taxon>Actinomyces</taxon>
    </lineage>
</organism>
<dbReference type="AlphaFoldDB" id="A0AAU8N4Z4"/>
<feature type="transmembrane region" description="Helical" evidence="2">
    <location>
        <begin position="54"/>
        <end position="72"/>
    </location>
</feature>
<dbReference type="NCBIfam" id="TIGR03943">
    <property type="entry name" value="TIGR03943 family putative permease subunit"/>
    <property type="match status" value="1"/>
</dbReference>
<evidence type="ECO:0000256" key="1">
    <source>
        <dbReference type="SAM" id="MobiDB-lite"/>
    </source>
</evidence>
<name>A0AAU8N4Z4_9ACTO</name>
<evidence type="ECO:0000259" key="3">
    <source>
        <dbReference type="Pfam" id="PF21537"/>
    </source>
</evidence>
<sequence length="309" mass="31095">MSSPVADRAQAPAPLSPRPVENGIETGCPTAPGGGEAASRGPGRGGASSRAGEAAGAVIILILGLLLGALVLSGRSHHYVQPLLTPVLGLTAVLLLALAAWSLWALRGARRRGPGAHGPRAASWLLLLPAALAAASPAPLGSALLTSTAVGGGRAAVAHGEAGGAVAVNAWTGERIDLAARAGRRAAALPDLDPGADNTLTLAELGQYWDSARRGELLGERVTVIGFAAPDGEGGWLLGRFQIICCAADAVPYHVGLRVGGGQVFGADVGALRADDWYAVTGTVVEDGGGPAIDVERLSEIPQPEEPYL</sequence>
<proteinExistence type="predicted"/>
<dbReference type="InterPro" id="IPR015402">
    <property type="entry name" value="DUF1980"/>
</dbReference>
<dbReference type="RefSeq" id="WP_366180307.1">
    <property type="nucleotide sequence ID" value="NZ_CP159989.1"/>
</dbReference>